<dbReference type="PANTHER" id="PTHR23122">
    <property type="entry name" value="MEMBRANE-ASSOCIATED GUANYLATE KINASE MAGUK"/>
    <property type="match status" value="1"/>
</dbReference>
<evidence type="ECO:0000259" key="4">
    <source>
        <dbReference type="PROSITE" id="PS50002"/>
    </source>
</evidence>
<feature type="domain" description="SH3" evidence="4">
    <location>
        <begin position="564"/>
        <end position="634"/>
    </location>
</feature>
<dbReference type="InterPro" id="IPR035473">
    <property type="entry name" value="CASK_SH3"/>
</dbReference>
<dbReference type="FunFam" id="3.30.63.10:FF:000002">
    <property type="entry name" value="Guanylate kinase 1"/>
    <property type="match status" value="1"/>
</dbReference>
<dbReference type="PROSITE" id="PS50052">
    <property type="entry name" value="GUANYLATE_KINASE_2"/>
    <property type="match status" value="1"/>
</dbReference>
<dbReference type="InterPro" id="IPR008144">
    <property type="entry name" value="Guanylate_kin-like_dom"/>
</dbReference>
<dbReference type="PROSITE" id="PS00856">
    <property type="entry name" value="GUANYLATE_KINASE_1"/>
    <property type="match status" value="1"/>
</dbReference>
<dbReference type="Ensembl" id="ENSCCRT00020116276.1">
    <property type="protein sequence ID" value="ENSCCRP00020106446.1"/>
    <property type="gene ID" value="ENSCCRG00020045940.1"/>
</dbReference>
<dbReference type="PROSITE" id="PS51022">
    <property type="entry name" value="L27"/>
    <property type="match status" value="2"/>
</dbReference>
<protein>
    <submittedName>
        <fullName evidence="9">Calcium/calmodulin-dependent serine protein kinase b</fullName>
    </submittedName>
</protein>
<comment type="similarity">
    <text evidence="1">Belongs to the MAGUK family.</text>
</comment>
<dbReference type="Pfam" id="PF07653">
    <property type="entry name" value="SH3_2"/>
    <property type="match status" value="1"/>
</dbReference>
<dbReference type="Pfam" id="PF00595">
    <property type="entry name" value="PDZ"/>
    <property type="match status" value="1"/>
</dbReference>
<dbReference type="InterPro" id="IPR004172">
    <property type="entry name" value="L27_dom"/>
</dbReference>
<dbReference type="SUPFAM" id="SSF50044">
    <property type="entry name" value="SH3-domain"/>
    <property type="match status" value="1"/>
</dbReference>
<evidence type="ECO:0000256" key="2">
    <source>
        <dbReference type="ARBA" id="ARBA00022443"/>
    </source>
</evidence>
<dbReference type="SMART" id="SM00228">
    <property type="entry name" value="PDZ"/>
    <property type="match status" value="1"/>
</dbReference>
<evidence type="ECO:0000259" key="8">
    <source>
        <dbReference type="PROSITE" id="PS51022"/>
    </source>
</evidence>
<dbReference type="PROSITE" id="PS50106">
    <property type="entry name" value="PDZ"/>
    <property type="match status" value="1"/>
</dbReference>
<dbReference type="FunFam" id="1.10.510.10:FF:000062">
    <property type="entry name" value="peripheral plasma membrane protein CASK isoform X2"/>
    <property type="match status" value="1"/>
</dbReference>
<dbReference type="InterPro" id="IPR000719">
    <property type="entry name" value="Prot_kinase_dom"/>
</dbReference>
<dbReference type="InterPro" id="IPR011009">
    <property type="entry name" value="Kinase-like_dom_sf"/>
</dbReference>
<dbReference type="Pfam" id="PF02828">
    <property type="entry name" value="L27"/>
    <property type="match status" value="2"/>
</dbReference>
<dbReference type="AlphaFoldDB" id="A0A8C2K836"/>
<organism evidence="9 10">
    <name type="scientific">Cyprinus carpio</name>
    <name type="common">Common carp</name>
    <dbReference type="NCBI Taxonomy" id="7962"/>
    <lineage>
        <taxon>Eukaryota</taxon>
        <taxon>Metazoa</taxon>
        <taxon>Chordata</taxon>
        <taxon>Craniata</taxon>
        <taxon>Vertebrata</taxon>
        <taxon>Euteleostomi</taxon>
        <taxon>Actinopterygii</taxon>
        <taxon>Neopterygii</taxon>
        <taxon>Teleostei</taxon>
        <taxon>Ostariophysi</taxon>
        <taxon>Cypriniformes</taxon>
        <taxon>Cyprinidae</taxon>
        <taxon>Cyprininae</taxon>
        <taxon>Cyprinus</taxon>
    </lineage>
</organism>
<dbReference type="SUPFAM" id="SSF50156">
    <property type="entry name" value="PDZ domain-like"/>
    <property type="match status" value="1"/>
</dbReference>
<evidence type="ECO:0000256" key="3">
    <source>
        <dbReference type="PROSITE-ProRule" id="PRU00192"/>
    </source>
</evidence>
<feature type="domain" description="L27" evidence="8">
    <location>
        <begin position="309"/>
        <end position="364"/>
    </location>
</feature>
<dbReference type="Proteomes" id="UP000694701">
    <property type="component" value="Unplaced"/>
</dbReference>
<dbReference type="PROSITE" id="PS50011">
    <property type="entry name" value="PROTEIN_KINASE_DOM"/>
    <property type="match status" value="1"/>
</dbReference>
<dbReference type="Gene3D" id="6.10.140.620">
    <property type="match status" value="1"/>
</dbReference>
<dbReference type="Gene3D" id="2.30.42.10">
    <property type="match status" value="1"/>
</dbReference>
<feature type="domain" description="Protein kinase" evidence="5">
    <location>
        <begin position="1"/>
        <end position="242"/>
    </location>
</feature>
<keyword evidence="2 3" id="KW-0728">SH3 domain</keyword>
<feature type="domain" description="PDZ" evidence="7">
    <location>
        <begin position="456"/>
        <end position="537"/>
    </location>
</feature>
<accession>A0A8C2K836</accession>
<dbReference type="InterPro" id="IPR014775">
    <property type="entry name" value="L27_C"/>
</dbReference>
<dbReference type="InterPro" id="IPR020590">
    <property type="entry name" value="Guanylate_kinase_CS"/>
</dbReference>
<evidence type="ECO:0000259" key="7">
    <source>
        <dbReference type="PROSITE" id="PS50106"/>
    </source>
</evidence>
<dbReference type="Gene3D" id="3.30.200.20">
    <property type="entry name" value="Phosphorylase Kinase, domain 1"/>
    <property type="match status" value="1"/>
</dbReference>
<evidence type="ECO:0000259" key="6">
    <source>
        <dbReference type="PROSITE" id="PS50052"/>
    </source>
</evidence>
<dbReference type="InterPro" id="IPR008145">
    <property type="entry name" value="GK/Ca_channel_bsu"/>
</dbReference>
<dbReference type="SMART" id="SM00072">
    <property type="entry name" value="GuKc"/>
    <property type="match status" value="1"/>
</dbReference>
<dbReference type="Gene3D" id="1.10.287.650">
    <property type="entry name" value="L27 domain"/>
    <property type="match status" value="2"/>
</dbReference>
<dbReference type="InterPro" id="IPR027417">
    <property type="entry name" value="P-loop_NTPase"/>
</dbReference>
<dbReference type="InterPro" id="IPR001452">
    <property type="entry name" value="SH3_domain"/>
</dbReference>
<dbReference type="GO" id="GO:0005524">
    <property type="term" value="F:ATP binding"/>
    <property type="evidence" value="ECO:0007669"/>
    <property type="project" value="InterPro"/>
</dbReference>
<dbReference type="Pfam" id="PF00625">
    <property type="entry name" value="Guanylate_kin"/>
    <property type="match status" value="1"/>
</dbReference>
<dbReference type="CDD" id="cd10831">
    <property type="entry name" value="PDZ_CASK-like"/>
    <property type="match status" value="1"/>
</dbReference>
<dbReference type="SUPFAM" id="SSF52540">
    <property type="entry name" value="P-loop containing nucleoside triphosphate hydrolases"/>
    <property type="match status" value="1"/>
</dbReference>
<dbReference type="SMART" id="SM00569">
    <property type="entry name" value="L27"/>
    <property type="match status" value="2"/>
</dbReference>
<evidence type="ECO:0000313" key="10">
    <source>
        <dbReference type="Proteomes" id="UP000694701"/>
    </source>
</evidence>
<dbReference type="InterPro" id="IPR036028">
    <property type="entry name" value="SH3-like_dom_sf"/>
</dbReference>
<dbReference type="InterPro" id="IPR050716">
    <property type="entry name" value="MAGUK"/>
</dbReference>
<dbReference type="SUPFAM" id="SSF101288">
    <property type="entry name" value="L27 domain"/>
    <property type="match status" value="2"/>
</dbReference>
<dbReference type="InterPro" id="IPR036892">
    <property type="entry name" value="L27_dom_sf"/>
</dbReference>
<name>A0A8C2K836_CYPCA</name>
<feature type="domain" description="Guanylate kinase-like" evidence="6">
    <location>
        <begin position="674"/>
        <end position="835"/>
    </location>
</feature>
<dbReference type="FunFam" id="2.30.42.10:FF:000016">
    <property type="entry name" value="peripheral plasma membrane protein CASK isoform X2"/>
    <property type="match status" value="1"/>
</dbReference>
<feature type="domain" description="L27" evidence="8">
    <location>
        <begin position="368"/>
        <end position="421"/>
    </location>
</feature>
<dbReference type="Gene3D" id="3.40.50.300">
    <property type="entry name" value="P-loop containing nucleotide triphosphate hydrolases"/>
    <property type="match status" value="1"/>
</dbReference>
<dbReference type="InterPro" id="IPR001478">
    <property type="entry name" value="PDZ"/>
</dbReference>
<dbReference type="SMART" id="SM00326">
    <property type="entry name" value="SH3"/>
    <property type="match status" value="1"/>
</dbReference>
<evidence type="ECO:0000259" key="5">
    <source>
        <dbReference type="PROSITE" id="PS50011"/>
    </source>
</evidence>
<dbReference type="InterPro" id="IPR036034">
    <property type="entry name" value="PDZ_sf"/>
</dbReference>
<dbReference type="GO" id="GO:0004672">
    <property type="term" value="F:protein kinase activity"/>
    <property type="evidence" value="ECO:0007669"/>
    <property type="project" value="InterPro"/>
</dbReference>
<dbReference type="Gene3D" id="1.10.510.10">
    <property type="entry name" value="Transferase(Phosphotransferase) domain 1"/>
    <property type="match status" value="1"/>
</dbReference>
<dbReference type="Gene3D" id="2.30.30.40">
    <property type="entry name" value="SH3 Domains"/>
    <property type="match status" value="1"/>
</dbReference>
<dbReference type="Pfam" id="PF00069">
    <property type="entry name" value="Pkinase"/>
    <property type="match status" value="1"/>
</dbReference>
<evidence type="ECO:0000256" key="1">
    <source>
        <dbReference type="ARBA" id="ARBA00007014"/>
    </source>
</evidence>
<dbReference type="CDD" id="cd12081">
    <property type="entry name" value="SH3_CASK"/>
    <property type="match status" value="1"/>
</dbReference>
<evidence type="ECO:0000313" key="9">
    <source>
        <dbReference type="Ensembl" id="ENSCCRP00020106446.1"/>
    </source>
</evidence>
<dbReference type="SUPFAM" id="SSF56112">
    <property type="entry name" value="Protein kinase-like (PK-like)"/>
    <property type="match status" value="1"/>
</dbReference>
<reference evidence="9" key="1">
    <citation type="submission" date="2025-08" db="UniProtKB">
        <authorList>
            <consortium name="Ensembl"/>
        </authorList>
    </citation>
    <scope>IDENTIFICATION</scope>
</reference>
<proteinExistence type="inferred from homology"/>
<sequence length="850" mass="96769">MADDDVLFEDVYELCNESVCSSSDLKREASICHMLKHPHIVELLETYSSDGMLYMVFEFMDGADLCFEIVKRADAGFVYSEAVASHYMRQILEALRYCHDNNVIHRDVKPHCVLLASKENSAPVKLGGFGVAIQLGESGLVAGGRVGTPHFMAPEVVKREPYGKPVDVWGCGVILFILLSGCLPFYGTKERLFEAIVKGKYKMNPRQWSQISESAKDLVRRMLMLDPAERITVYEALNHPWLKERDRYSYKIHLPETVEQLRKFNARRKLKGAVLAAVSSHKFNSFYGDPPEDLHDFSEDPTSSGTSPVPRAVSQVLDSLEEIHALTDCSEKDLDFLHSVFQDQHLHTLLDLYDKINTRSSPQIRNPASDAVQRAKEVLEMLSCYPENMEAKELKRILTQPHFMALLQTHDVVAHEVYSDEALRVTPPPTSPYLNGDSPESINGDMDLENVTRVRLVQFQKNTDEPMGITLKMNDLNHCIVARIMHGGMIHRQGTLHVGDEIREINGISVANQTVEQLQKMLREMRGSITFKIVPSYRSQSLSCDSPDLPRQSPANGHSSITSSILIYVRAQFEYDPAKDDLIPCKEAGIRFRVGDIIQIISKDDHNWWQGKLENTKNGTAGLIPSPELQEWRVACIAMEKTKQEQQASCTWFVFDQLDLVTYEEVVKLPAFKRKTLVLLGAHGVGRRHIKNTLITKHPDRFAYPIPHTTRPPKKDEENGKNYFFVSHDQMMQDISNNDYLEYGSHEDAMYGTRLETIRQIHEQDMVAILDVEPQVQTHLSFLTLFIGMTCTDESLQRLQKESEALQHSYAHYFDQTIINNEIDDTIRLLEEAIDLVSSTAQWVPVSWVY</sequence>
<dbReference type="PROSITE" id="PS50002">
    <property type="entry name" value="SH3"/>
    <property type="match status" value="1"/>
</dbReference>